<reference evidence="2" key="1">
    <citation type="journal article" date="2018" name="Nat. Commun.">
        <title>Diversity and evolution of the emerging Pandoraviridae family.</title>
        <authorList>
            <person name="Legendre M."/>
            <person name="Fabre E."/>
            <person name="Poirot O."/>
            <person name="Jeudy S."/>
            <person name="Lartigue A."/>
            <person name="Alempic J.M."/>
            <person name="Beucher L."/>
            <person name="Philippe N."/>
            <person name="Bertaux L."/>
            <person name="Christo-Foroux E."/>
            <person name="Labadie K."/>
            <person name="Coute Y."/>
            <person name="Abergel C."/>
            <person name="Claverie J.M."/>
        </authorList>
    </citation>
    <scope>NUCLEOTIDE SEQUENCE [LARGE SCALE GENOMIC DNA]</scope>
    <source>
        <strain evidence="2">Quercus</strain>
    </source>
</reference>
<dbReference type="KEGG" id="vg:36843814"/>
<evidence type="ECO:0000256" key="1">
    <source>
        <dbReference type="SAM" id="MobiDB-lite"/>
    </source>
</evidence>
<name>A0A2U7U8C0_9VIRU</name>
<organism evidence="2">
    <name type="scientific">Pandoravirus quercus</name>
    <dbReference type="NCBI Taxonomy" id="2107709"/>
    <lineage>
        <taxon>Viruses</taxon>
        <taxon>Pandoravirus</taxon>
    </lineage>
</organism>
<evidence type="ECO:0000313" key="2">
    <source>
        <dbReference type="EMBL" id="AVK74673.1"/>
    </source>
</evidence>
<accession>A0A2U7U8C0</accession>
<sequence>MTTPRIVYNLTGRPLRTHRLLGTDTQSTDPSWPLPLPPLYEPDAASQGSADDDAYSLVADISREGVANADIWREIACCVGCGIHLGDANARQYCGKTYCPLVMLTSSDAELPGAQEPEPS</sequence>
<proteinExistence type="predicted"/>
<protein>
    <submittedName>
        <fullName evidence="2">Uncharacterized protein</fullName>
    </submittedName>
</protein>
<dbReference type="Proteomes" id="UP000248852">
    <property type="component" value="Segment"/>
</dbReference>
<feature type="region of interest" description="Disordered" evidence="1">
    <location>
        <begin position="21"/>
        <end position="51"/>
    </location>
</feature>
<dbReference type="EMBL" id="MG011689">
    <property type="protein sequence ID" value="AVK74673.1"/>
    <property type="molecule type" value="Genomic_DNA"/>
</dbReference>
<gene>
    <name evidence="2" type="ORF">pqer_cds_251</name>
</gene>
<dbReference type="RefSeq" id="YP_009482942.1">
    <property type="nucleotide sequence ID" value="NC_037667.1"/>
</dbReference>
<dbReference type="GeneID" id="36843814"/>